<keyword evidence="1" id="KW-0472">Membrane</keyword>
<evidence type="ECO:0000313" key="4">
    <source>
        <dbReference type="Proteomes" id="UP000557688"/>
    </source>
</evidence>
<comment type="caution">
    <text evidence="3">The sequence shown here is derived from an EMBL/GenBank/DDBJ whole genome shotgun (WGS) entry which is preliminary data.</text>
</comment>
<reference evidence="2 4" key="2">
    <citation type="submission" date="2020-08" db="EMBL/GenBank/DDBJ databases">
        <title>Genomic Encyclopedia of Type Strains, Phase III (KMG-III): the genomes of soil and plant-associated and newly described type strains.</title>
        <authorList>
            <person name="Whitman W."/>
        </authorList>
    </citation>
    <scope>NUCLEOTIDE SEQUENCE [LARGE SCALE GENOMIC DNA]</scope>
    <source>
        <strain evidence="2 4">CECT 8088</strain>
    </source>
</reference>
<dbReference type="EMBL" id="JACHXV010000030">
    <property type="protein sequence ID" value="MBB3175414.1"/>
    <property type="molecule type" value="Genomic_DNA"/>
</dbReference>
<dbReference type="RefSeq" id="WP_176622384.1">
    <property type="nucleotide sequence ID" value="NZ_JABXXQ010000048.1"/>
</dbReference>
<sequence>MTKRYDIVFASGDSGWLCRNDGHVVGLQRWSETHVSSSGGGGHIDKYGGHIEATRISSTVQDRTEFWVKFDDGSEKQFSCDLSVRDGHRVAVIWGAPASQKEGKYLIMKNLTTGHWILVNRDTPFQRAYSAWGDGPSAQMRRFTMAIALLIFLVVLYAKSPKEAGLALVLVGLVFGLFACLFIVQMMYNNKKLPMINEVMAITKV</sequence>
<evidence type="ECO:0000256" key="1">
    <source>
        <dbReference type="SAM" id="Phobius"/>
    </source>
</evidence>
<feature type="transmembrane region" description="Helical" evidence="1">
    <location>
        <begin position="166"/>
        <end position="188"/>
    </location>
</feature>
<dbReference type="AlphaFoldDB" id="A0A850NRK1"/>
<name>A0A850NRK1_9PROT</name>
<evidence type="ECO:0000313" key="3">
    <source>
        <dbReference type="EMBL" id="NVN29578.1"/>
    </source>
</evidence>
<accession>A0A850NRK1</accession>
<dbReference type="Proteomes" id="UP000565205">
    <property type="component" value="Unassembled WGS sequence"/>
</dbReference>
<dbReference type="EMBL" id="JABXXQ010000048">
    <property type="protein sequence ID" value="NVN29578.1"/>
    <property type="molecule type" value="Genomic_DNA"/>
</dbReference>
<evidence type="ECO:0000313" key="5">
    <source>
        <dbReference type="Proteomes" id="UP000565205"/>
    </source>
</evidence>
<proteinExistence type="predicted"/>
<keyword evidence="1" id="KW-1133">Transmembrane helix</keyword>
<dbReference type="Proteomes" id="UP000557688">
    <property type="component" value="Unassembled WGS sequence"/>
</dbReference>
<evidence type="ECO:0000313" key="2">
    <source>
        <dbReference type="EMBL" id="MBB3175414.1"/>
    </source>
</evidence>
<reference evidence="3 5" key="1">
    <citation type="submission" date="2020-06" db="EMBL/GenBank/DDBJ databases">
        <title>Description of novel acetic acid bacteria.</title>
        <authorList>
            <person name="Sombolestani A."/>
        </authorList>
    </citation>
    <scope>NUCLEOTIDE SEQUENCE [LARGE SCALE GENOMIC DNA]</scope>
    <source>
        <strain evidence="3 5">LMG 26838</strain>
    </source>
</reference>
<protein>
    <submittedName>
        <fullName evidence="3">Uncharacterized protein</fullName>
    </submittedName>
</protein>
<gene>
    <name evidence="2" type="ORF">FHR90_003269</name>
    <name evidence="3" type="ORF">HUK83_04410</name>
</gene>
<feature type="transmembrane region" description="Helical" evidence="1">
    <location>
        <begin position="143"/>
        <end position="160"/>
    </location>
</feature>
<keyword evidence="1" id="KW-0812">Transmembrane</keyword>
<organism evidence="3 5">
    <name type="scientific">Endobacter medicaginis</name>
    <dbReference type="NCBI Taxonomy" id="1181271"/>
    <lineage>
        <taxon>Bacteria</taxon>
        <taxon>Pseudomonadati</taxon>
        <taxon>Pseudomonadota</taxon>
        <taxon>Alphaproteobacteria</taxon>
        <taxon>Acetobacterales</taxon>
        <taxon>Acetobacteraceae</taxon>
        <taxon>Endobacter</taxon>
    </lineage>
</organism>
<keyword evidence="4" id="KW-1185">Reference proteome</keyword>